<dbReference type="InterPro" id="IPR001841">
    <property type="entry name" value="Znf_RING"/>
</dbReference>
<evidence type="ECO:0000259" key="7">
    <source>
        <dbReference type="PROSITE" id="PS50089"/>
    </source>
</evidence>
<evidence type="ECO:0000313" key="9">
    <source>
        <dbReference type="Proteomes" id="UP001362999"/>
    </source>
</evidence>
<keyword evidence="9" id="KW-1185">Reference proteome</keyword>
<accession>A0AAW0BXJ4</accession>
<evidence type="ECO:0000256" key="4">
    <source>
        <dbReference type="PROSITE-ProRule" id="PRU00175"/>
    </source>
</evidence>
<evidence type="ECO:0000256" key="6">
    <source>
        <dbReference type="SAM" id="MobiDB-lite"/>
    </source>
</evidence>
<dbReference type="PROSITE" id="PS00518">
    <property type="entry name" value="ZF_RING_1"/>
    <property type="match status" value="1"/>
</dbReference>
<keyword evidence="1" id="KW-0479">Metal-binding</keyword>
<feature type="region of interest" description="Disordered" evidence="6">
    <location>
        <begin position="393"/>
        <end position="462"/>
    </location>
</feature>
<organism evidence="8 9">
    <name type="scientific">Favolaschia claudopus</name>
    <dbReference type="NCBI Taxonomy" id="2862362"/>
    <lineage>
        <taxon>Eukaryota</taxon>
        <taxon>Fungi</taxon>
        <taxon>Dikarya</taxon>
        <taxon>Basidiomycota</taxon>
        <taxon>Agaricomycotina</taxon>
        <taxon>Agaricomycetes</taxon>
        <taxon>Agaricomycetidae</taxon>
        <taxon>Agaricales</taxon>
        <taxon>Marasmiineae</taxon>
        <taxon>Mycenaceae</taxon>
        <taxon>Favolaschia</taxon>
    </lineage>
</organism>
<reference evidence="8 9" key="1">
    <citation type="journal article" date="2024" name="J Genomics">
        <title>Draft genome sequencing and assembly of Favolaschia claudopus CIRM-BRFM 2984 isolated from oak limbs.</title>
        <authorList>
            <person name="Navarro D."/>
            <person name="Drula E."/>
            <person name="Chaduli D."/>
            <person name="Cazenave R."/>
            <person name="Ahrendt S."/>
            <person name="Wang J."/>
            <person name="Lipzen A."/>
            <person name="Daum C."/>
            <person name="Barry K."/>
            <person name="Grigoriev I.V."/>
            <person name="Favel A."/>
            <person name="Rosso M.N."/>
            <person name="Martin F."/>
        </authorList>
    </citation>
    <scope>NUCLEOTIDE SEQUENCE [LARGE SCALE GENOMIC DNA]</scope>
    <source>
        <strain evidence="8 9">CIRM-BRFM 2984</strain>
    </source>
</reference>
<dbReference type="PANTHER" id="PTHR12109:SF3">
    <property type="entry name" value="RING FINGER PROTEIN 141"/>
    <property type="match status" value="1"/>
</dbReference>
<dbReference type="Pfam" id="PF13923">
    <property type="entry name" value="zf-C3HC4_2"/>
    <property type="match status" value="1"/>
</dbReference>
<proteinExistence type="predicted"/>
<evidence type="ECO:0000256" key="1">
    <source>
        <dbReference type="ARBA" id="ARBA00022723"/>
    </source>
</evidence>
<keyword evidence="5" id="KW-0175">Coiled coil</keyword>
<evidence type="ECO:0000256" key="5">
    <source>
        <dbReference type="SAM" id="Coils"/>
    </source>
</evidence>
<evidence type="ECO:0000256" key="3">
    <source>
        <dbReference type="ARBA" id="ARBA00022833"/>
    </source>
</evidence>
<sequence length="596" mass="66462">MSRPERTAVGSSRIARKNIGVPSTRTPTSTHDIYGRSKSRSPSRGGTGSRLDPFTLDNTPAPTVKRKRSSSLGTSIAPPVFDDTDRGQRIKPKSSSSMQNRSASSGSTFLRPKKERERPRATLLPTHEPLVEAQPRRGVDKGKAREVDAPVYTGALAAAEYERMRKELENMKDTVKKTVSESKKLSKKQNKMIEDLRTQLTAETQALEDKEKLLSTVSSKSRKNEDLLQTIETSLQCQICIELLSKPNILAPCGHIFCLECLQQWFRSAPGHESAEEMDPDDREDMILHRPKSCPCCRARVARRPVPVFVVKSVVTALRNATQPSAIQDEGDSDPWKGLFLPDYDSSEVDDDGYGSSEDDGVEFFDHYSDDLEDSDAEIAIALALGAYPQHIYASPSESDDLGSNSEDEEEEEEGEVVDDEDEEDDDEDEDEDEDEEDGSEDGATYAMPRWEPPLHTLGTANASPAFRKMQRRGCTLQLIAHFNVRYSHHEGIVAHISSLDATAENITMGRNRLFLGWNINVEPQVSGIPGAAEKAFIGRQLRDMRRHPERWAVHERPGYPGRGVMDAHRLALVEEDIELYDTSESDAYSIGEEDL</sequence>
<evidence type="ECO:0000313" key="8">
    <source>
        <dbReference type="EMBL" id="KAK7031626.1"/>
    </source>
</evidence>
<feature type="region of interest" description="Disordered" evidence="6">
    <location>
        <begin position="1"/>
        <end position="121"/>
    </location>
</feature>
<protein>
    <submittedName>
        <fullName evidence="8">Ring finger domain protein</fullName>
    </submittedName>
</protein>
<feature type="domain" description="RING-type" evidence="7">
    <location>
        <begin position="237"/>
        <end position="298"/>
    </location>
</feature>
<feature type="compositionally biased region" description="Low complexity" evidence="6">
    <location>
        <begin position="94"/>
        <end position="107"/>
    </location>
</feature>
<dbReference type="SUPFAM" id="SSF57850">
    <property type="entry name" value="RING/U-box"/>
    <property type="match status" value="1"/>
</dbReference>
<feature type="compositionally biased region" description="Acidic residues" evidence="6">
    <location>
        <begin position="398"/>
        <end position="441"/>
    </location>
</feature>
<dbReference type="SMART" id="SM00184">
    <property type="entry name" value="RING"/>
    <property type="match status" value="1"/>
</dbReference>
<dbReference type="AlphaFoldDB" id="A0AAW0BXJ4"/>
<dbReference type="InterPro" id="IPR058504">
    <property type="entry name" value="DUF8191"/>
</dbReference>
<dbReference type="PROSITE" id="PS50089">
    <property type="entry name" value="ZF_RING_2"/>
    <property type="match status" value="1"/>
</dbReference>
<dbReference type="InterPro" id="IPR013083">
    <property type="entry name" value="Znf_RING/FYVE/PHD"/>
</dbReference>
<dbReference type="InterPro" id="IPR047126">
    <property type="entry name" value="RNF141-like"/>
</dbReference>
<dbReference type="EMBL" id="JAWWNJ010000024">
    <property type="protein sequence ID" value="KAK7031626.1"/>
    <property type="molecule type" value="Genomic_DNA"/>
</dbReference>
<dbReference type="GO" id="GO:0008270">
    <property type="term" value="F:zinc ion binding"/>
    <property type="evidence" value="ECO:0007669"/>
    <property type="project" value="UniProtKB-KW"/>
</dbReference>
<name>A0AAW0BXJ4_9AGAR</name>
<feature type="compositionally biased region" description="Acidic residues" evidence="6">
    <location>
        <begin position="345"/>
        <end position="363"/>
    </location>
</feature>
<feature type="compositionally biased region" description="Polar residues" evidence="6">
    <location>
        <begin position="21"/>
        <end position="31"/>
    </location>
</feature>
<dbReference type="PANTHER" id="PTHR12109">
    <property type="entry name" value="RING FINGER PROTEIN 141-RELATED"/>
    <property type="match status" value="1"/>
</dbReference>
<dbReference type="Gene3D" id="3.30.40.10">
    <property type="entry name" value="Zinc/RING finger domain, C3HC4 (zinc finger)"/>
    <property type="match status" value="1"/>
</dbReference>
<comment type="caution">
    <text evidence="8">The sequence shown here is derived from an EMBL/GenBank/DDBJ whole genome shotgun (WGS) entry which is preliminary data.</text>
</comment>
<dbReference type="GO" id="GO:0004842">
    <property type="term" value="F:ubiquitin-protein transferase activity"/>
    <property type="evidence" value="ECO:0007669"/>
    <property type="project" value="TreeGrafter"/>
</dbReference>
<keyword evidence="2 4" id="KW-0863">Zinc-finger</keyword>
<feature type="coiled-coil region" evidence="5">
    <location>
        <begin position="158"/>
        <end position="213"/>
    </location>
</feature>
<dbReference type="Proteomes" id="UP001362999">
    <property type="component" value="Unassembled WGS sequence"/>
</dbReference>
<dbReference type="GO" id="GO:0051865">
    <property type="term" value="P:protein autoubiquitination"/>
    <property type="evidence" value="ECO:0007669"/>
    <property type="project" value="TreeGrafter"/>
</dbReference>
<keyword evidence="3" id="KW-0862">Zinc</keyword>
<dbReference type="InterPro" id="IPR017907">
    <property type="entry name" value="Znf_RING_CS"/>
</dbReference>
<evidence type="ECO:0000256" key="2">
    <source>
        <dbReference type="ARBA" id="ARBA00022771"/>
    </source>
</evidence>
<dbReference type="Pfam" id="PF26609">
    <property type="entry name" value="DUF8191"/>
    <property type="match status" value="1"/>
</dbReference>
<feature type="region of interest" description="Disordered" evidence="6">
    <location>
        <begin position="325"/>
        <end position="364"/>
    </location>
</feature>
<gene>
    <name evidence="8" type="ORF">R3P38DRAFT_2924841</name>
</gene>